<dbReference type="GO" id="GO:0005737">
    <property type="term" value="C:cytoplasm"/>
    <property type="evidence" value="ECO:0007669"/>
    <property type="project" value="TreeGrafter"/>
</dbReference>
<dbReference type="GO" id="GO:0008420">
    <property type="term" value="F:RNA polymerase II CTD heptapeptide repeat phosphatase activity"/>
    <property type="evidence" value="ECO:0007669"/>
    <property type="project" value="UniProtKB-UniRule"/>
</dbReference>
<evidence type="ECO:0000256" key="4">
    <source>
        <dbReference type="ARBA" id="ARBA00022771"/>
    </source>
</evidence>
<keyword evidence="8 12" id="KW-0539">Nucleus</keyword>
<dbReference type="InterPro" id="IPR039693">
    <property type="entry name" value="Rtr1/RPAP2"/>
</dbReference>
<dbReference type="Gene3D" id="1.25.40.820">
    <property type="match status" value="1"/>
</dbReference>
<dbReference type="PANTHER" id="PTHR14732:SF0">
    <property type="entry name" value="RNA POLYMERASE II SUBUNIT B1 CTD PHOSPHATASE RPAP2-RELATED"/>
    <property type="match status" value="1"/>
</dbReference>
<dbReference type="AlphaFoldDB" id="A0AAN9T560"/>
<organism evidence="15 16">
    <name type="scientific">Parthenolecanium corni</name>
    <dbReference type="NCBI Taxonomy" id="536013"/>
    <lineage>
        <taxon>Eukaryota</taxon>
        <taxon>Metazoa</taxon>
        <taxon>Ecdysozoa</taxon>
        <taxon>Arthropoda</taxon>
        <taxon>Hexapoda</taxon>
        <taxon>Insecta</taxon>
        <taxon>Pterygota</taxon>
        <taxon>Neoptera</taxon>
        <taxon>Paraneoptera</taxon>
        <taxon>Hemiptera</taxon>
        <taxon>Sternorrhyncha</taxon>
        <taxon>Coccoidea</taxon>
        <taxon>Coccidae</taxon>
        <taxon>Parthenolecanium</taxon>
    </lineage>
</organism>
<evidence type="ECO:0000259" key="14">
    <source>
        <dbReference type="PROSITE" id="PS51479"/>
    </source>
</evidence>
<evidence type="ECO:0000256" key="9">
    <source>
        <dbReference type="ARBA" id="ARBA00047761"/>
    </source>
</evidence>
<dbReference type="PANTHER" id="PTHR14732">
    <property type="entry name" value="RNA POLYMERASE II SUBUNIT B1 CTD PHOSPHATASE RPAP2-RELATED"/>
    <property type="match status" value="1"/>
</dbReference>
<reference evidence="15 16" key="1">
    <citation type="submission" date="2024-03" db="EMBL/GenBank/DDBJ databases">
        <title>Adaptation during the transition from Ophiocordyceps entomopathogen to insect associate is accompanied by gene loss and intensified selection.</title>
        <authorList>
            <person name="Ward C.M."/>
            <person name="Onetto C.A."/>
            <person name="Borneman A.R."/>
        </authorList>
    </citation>
    <scope>NUCLEOTIDE SEQUENCE [LARGE SCALE GENOMIC DNA]</scope>
    <source>
        <strain evidence="15">AWRI1</strain>
        <tissue evidence="15">Single Adult Female</tissue>
    </source>
</reference>
<evidence type="ECO:0000256" key="10">
    <source>
        <dbReference type="ARBA" id="ARBA00048336"/>
    </source>
</evidence>
<comment type="catalytic activity">
    <reaction evidence="9 12">
        <text>O-phospho-L-seryl-[protein] + H2O = L-seryl-[protein] + phosphate</text>
        <dbReference type="Rhea" id="RHEA:20629"/>
        <dbReference type="Rhea" id="RHEA-COMP:9863"/>
        <dbReference type="Rhea" id="RHEA-COMP:11604"/>
        <dbReference type="ChEBI" id="CHEBI:15377"/>
        <dbReference type="ChEBI" id="CHEBI:29999"/>
        <dbReference type="ChEBI" id="CHEBI:43474"/>
        <dbReference type="ChEBI" id="CHEBI:83421"/>
        <dbReference type="EC" id="3.1.3.16"/>
    </reaction>
</comment>
<dbReference type="InterPro" id="IPR007308">
    <property type="entry name" value="Rtr1/RPAP2_dom"/>
</dbReference>
<sequence length="584" mass="67544">MRGNEKVSSEKVAQCETRAHRIVERFLDPVTDEAEFLSQLRWINPDHYQCITEERAIQKTCGYPLCEEKLVNIPTKKYQICTKENKVYDITYRKIFCSNRCYKASSYLKQQLLTSPLWIREKEENPKFNLLKNSSELFGEEINFGIERVSLFASELLTDREEAEESKIIENNLDHNPSFPNVSNNCSVIKNNDAHDPRVSLDDSLLHHATKTTSMTNSTSTEIDSKNRNCFIADGPVNQTGFSSVKKCFENDRDNQSAENNLPVNLIQNVSSVSFATDDTAESNARHHPKSNSKNFSRNIDCPKNYKSSAKPPDLTVRDNRLSGSANIVFRVEKCIREWCTIDTYSFIMGVEYAKLMMLEKSRIFEAKDQAKHDAHFYERYAAVFNKLKILEIEEKNCTNEVKPFEKPTRPLPDFSTLKKQTQEIEIKVRAFYRGDKKVTFGENKNENDENETPVVLPTLHQHTKIIIRRNIVLDKLKAILPDLAVMLGLRTIDLNDKIKQLALSCKFEAHNVTFKPVEWNLVGLIFIKLLSLRYADIQKCLREKENYVNAVLMSYQLENNYLDLLCTWLMDLDQILKNEEEPS</sequence>
<evidence type="ECO:0000256" key="6">
    <source>
        <dbReference type="ARBA" id="ARBA00022833"/>
    </source>
</evidence>
<dbReference type="EMBL" id="JBBCAQ010000037">
    <property type="protein sequence ID" value="KAK7573364.1"/>
    <property type="molecule type" value="Genomic_DNA"/>
</dbReference>
<comment type="caution">
    <text evidence="15">The sequence shown here is derived from an EMBL/GenBank/DDBJ whole genome shotgun (WGS) entry which is preliminary data.</text>
</comment>
<dbReference type="Pfam" id="PF04181">
    <property type="entry name" value="RPAP2_Rtr1"/>
    <property type="match status" value="1"/>
</dbReference>
<dbReference type="PROSITE" id="PS51479">
    <property type="entry name" value="ZF_RTR1"/>
    <property type="match status" value="1"/>
</dbReference>
<evidence type="ECO:0000256" key="7">
    <source>
        <dbReference type="ARBA" id="ARBA00022912"/>
    </source>
</evidence>
<evidence type="ECO:0000256" key="1">
    <source>
        <dbReference type="ARBA" id="ARBA00004123"/>
    </source>
</evidence>
<evidence type="ECO:0000313" key="15">
    <source>
        <dbReference type="EMBL" id="KAK7573364.1"/>
    </source>
</evidence>
<evidence type="ECO:0000256" key="11">
    <source>
        <dbReference type="PROSITE-ProRule" id="PRU00812"/>
    </source>
</evidence>
<comment type="similarity">
    <text evidence="2 11 12">Belongs to the RPAP2 family.</text>
</comment>
<feature type="domain" description="RTR1-type" evidence="14">
    <location>
        <begin position="38"/>
        <end position="121"/>
    </location>
</feature>
<protein>
    <recommendedName>
        <fullName evidence="12">RNA polymerase II subunit B1 CTD phosphatase RPAP2 homolog</fullName>
        <ecNumber evidence="12">3.1.3.16</ecNumber>
    </recommendedName>
</protein>
<keyword evidence="6 12" id="KW-0862">Zinc</keyword>
<keyword evidence="5 12" id="KW-0378">Hydrolase</keyword>
<accession>A0AAN9T560</accession>
<dbReference type="Proteomes" id="UP001367676">
    <property type="component" value="Unassembled WGS sequence"/>
</dbReference>
<dbReference type="InterPro" id="IPR038534">
    <property type="entry name" value="Rtr1/RPAP2_sf"/>
</dbReference>
<keyword evidence="7 12" id="KW-0904">Protein phosphatase</keyword>
<name>A0AAN9T560_9HEMI</name>
<evidence type="ECO:0000256" key="12">
    <source>
        <dbReference type="RuleBase" id="RU367080"/>
    </source>
</evidence>
<dbReference type="GO" id="GO:0008270">
    <property type="term" value="F:zinc ion binding"/>
    <property type="evidence" value="ECO:0007669"/>
    <property type="project" value="UniProtKB-KW"/>
</dbReference>
<proteinExistence type="inferred from homology"/>
<evidence type="ECO:0000256" key="13">
    <source>
        <dbReference type="SAM" id="MobiDB-lite"/>
    </source>
</evidence>
<dbReference type="EC" id="3.1.3.16" evidence="12"/>
<dbReference type="GO" id="GO:0043175">
    <property type="term" value="F:RNA polymerase core enzyme binding"/>
    <property type="evidence" value="ECO:0007669"/>
    <property type="project" value="UniProtKB-UniRule"/>
</dbReference>
<comment type="function">
    <text evidence="12">Putative RNA polymerase II subunit B1 C-terminal domain (CTD) phosphatase involved in RNA polymerase II transcription regulation.</text>
</comment>
<evidence type="ECO:0000256" key="3">
    <source>
        <dbReference type="ARBA" id="ARBA00022723"/>
    </source>
</evidence>
<feature type="region of interest" description="Disordered" evidence="13">
    <location>
        <begin position="278"/>
        <end position="314"/>
    </location>
</feature>
<comment type="catalytic activity">
    <reaction evidence="10 12">
        <text>O-phospho-L-threonyl-[protein] + H2O = L-threonyl-[protein] + phosphate</text>
        <dbReference type="Rhea" id="RHEA:47004"/>
        <dbReference type="Rhea" id="RHEA-COMP:11060"/>
        <dbReference type="Rhea" id="RHEA-COMP:11605"/>
        <dbReference type="ChEBI" id="CHEBI:15377"/>
        <dbReference type="ChEBI" id="CHEBI:30013"/>
        <dbReference type="ChEBI" id="CHEBI:43474"/>
        <dbReference type="ChEBI" id="CHEBI:61977"/>
        <dbReference type="EC" id="3.1.3.16"/>
    </reaction>
</comment>
<evidence type="ECO:0000256" key="8">
    <source>
        <dbReference type="ARBA" id="ARBA00023242"/>
    </source>
</evidence>
<keyword evidence="16" id="KW-1185">Reference proteome</keyword>
<dbReference type="GO" id="GO:0005634">
    <property type="term" value="C:nucleus"/>
    <property type="evidence" value="ECO:0007669"/>
    <property type="project" value="UniProtKB-SubCell"/>
</dbReference>
<gene>
    <name evidence="15" type="ORF">V9T40_010555</name>
</gene>
<keyword evidence="4 12" id="KW-0863">Zinc-finger</keyword>
<evidence type="ECO:0000256" key="2">
    <source>
        <dbReference type="ARBA" id="ARBA00005676"/>
    </source>
</evidence>
<comment type="subcellular location">
    <subcellularLocation>
        <location evidence="1 12">Nucleus</location>
    </subcellularLocation>
</comment>
<evidence type="ECO:0000313" key="16">
    <source>
        <dbReference type="Proteomes" id="UP001367676"/>
    </source>
</evidence>
<keyword evidence="3 12" id="KW-0479">Metal-binding</keyword>
<evidence type="ECO:0000256" key="5">
    <source>
        <dbReference type="ARBA" id="ARBA00022801"/>
    </source>
</evidence>